<dbReference type="RefSeq" id="WP_028500270.1">
    <property type="nucleotide sequence ID" value="NZ_CP028519.1"/>
</dbReference>
<sequence length="254" mass="28356">MSSSFPDHFSAVADAYADFRPRYPDALFDWLAAAVDSRRLALDVATGNGQAVAGLVDRFERVLASDASAGQLARMPAWTNVETRCEPAEQLSAADDCVDLLTVAQALHWFDHPRFFAEAWRVLRPGGLIAAWCYQQFASDDAALDLVLETYYHDVVGAYWPPQRAWVEQGYATLDWPFAELPAPAFTLEADWSRAQLLGYLGSWSATRLAGEATGRDPRAAIVPALERLWPDDETRRLRWPLKLRVGRKGMNLV</sequence>
<dbReference type="InterPro" id="IPR051052">
    <property type="entry name" value="Diverse_substrate_MTase"/>
</dbReference>
<evidence type="ECO:0000313" key="6">
    <source>
        <dbReference type="Proteomes" id="UP000244173"/>
    </source>
</evidence>
<evidence type="ECO:0000313" key="5">
    <source>
        <dbReference type="EMBL" id="AVY93760.1"/>
    </source>
</evidence>
<dbReference type="SUPFAM" id="SSF53335">
    <property type="entry name" value="S-adenosyl-L-methionine-dependent methyltransferases"/>
    <property type="match status" value="1"/>
</dbReference>
<dbReference type="PANTHER" id="PTHR44942:SF4">
    <property type="entry name" value="METHYLTRANSFERASE TYPE 11 DOMAIN-CONTAINING PROTEIN"/>
    <property type="match status" value="1"/>
</dbReference>
<dbReference type="KEGG" id="maer:DAI18_06650"/>
<keyword evidence="2 5" id="KW-0489">Methyltransferase</keyword>
<protein>
    <submittedName>
        <fullName evidence="5">Class I SAM-dependent methyltransferase</fullName>
    </submittedName>
</protein>
<dbReference type="STRING" id="1122240.GCA_000620105_03458"/>
<dbReference type="PANTHER" id="PTHR44942">
    <property type="entry name" value="METHYLTRANSF_11 DOMAIN-CONTAINING PROTEIN"/>
    <property type="match status" value="1"/>
</dbReference>
<keyword evidence="6" id="KW-1185">Reference proteome</keyword>
<evidence type="ECO:0000259" key="4">
    <source>
        <dbReference type="Pfam" id="PF08241"/>
    </source>
</evidence>
<dbReference type="Gene3D" id="3.40.50.150">
    <property type="entry name" value="Vaccinia Virus protein VP39"/>
    <property type="match status" value="1"/>
</dbReference>
<evidence type="ECO:0000256" key="1">
    <source>
        <dbReference type="ARBA" id="ARBA00008361"/>
    </source>
</evidence>
<dbReference type="InterPro" id="IPR029063">
    <property type="entry name" value="SAM-dependent_MTases_sf"/>
</dbReference>
<comment type="similarity">
    <text evidence="1">Belongs to the methyltransferase superfamily.</text>
</comment>
<dbReference type="GO" id="GO:0008757">
    <property type="term" value="F:S-adenosylmethionine-dependent methyltransferase activity"/>
    <property type="evidence" value="ECO:0007669"/>
    <property type="project" value="InterPro"/>
</dbReference>
<dbReference type="GO" id="GO:0032259">
    <property type="term" value="P:methylation"/>
    <property type="evidence" value="ECO:0007669"/>
    <property type="project" value="UniProtKB-KW"/>
</dbReference>
<evidence type="ECO:0000256" key="2">
    <source>
        <dbReference type="ARBA" id="ARBA00022603"/>
    </source>
</evidence>
<feature type="domain" description="Methyltransferase type 11" evidence="4">
    <location>
        <begin position="42"/>
        <end position="130"/>
    </location>
</feature>
<dbReference type="InterPro" id="IPR013216">
    <property type="entry name" value="Methyltransf_11"/>
</dbReference>
<reference evidence="5 6" key="1">
    <citation type="submission" date="2018-04" db="EMBL/GenBank/DDBJ databases">
        <title>Denitrifier Microvirgula.</title>
        <authorList>
            <person name="Anderson E."/>
            <person name="Jang J."/>
            <person name="Ishii S."/>
        </authorList>
    </citation>
    <scope>NUCLEOTIDE SEQUENCE [LARGE SCALE GENOMIC DNA]</scope>
    <source>
        <strain evidence="5 6">BE2.4</strain>
    </source>
</reference>
<dbReference type="EMBL" id="CP028519">
    <property type="protein sequence ID" value="AVY93760.1"/>
    <property type="molecule type" value="Genomic_DNA"/>
</dbReference>
<gene>
    <name evidence="5" type="ORF">DAI18_06650</name>
</gene>
<dbReference type="CDD" id="cd02440">
    <property type="entry name" value="AdoMet_MTases"/>
    <property type="match status" value="1"/>
</dbReference>
<dbReference type="Pfam" id="PF08241">
    <property type="entry name" value="Methyltransf_11"/>
    <property type="match status" value="1"/>
</dbReference>
<proteinExistence type="inferred from homology"/>
<dbReference type="Proteomes" id="UP000244173">
    <property type="component" value="Chromosome"/>
</dbReference>
<keyword evidence="3 5" id="KW-0808">Transferase</keyword>
<dbReference type="OrthoDB" id="9797252at2"/>
<name>A0A2S0P8N0_9NEIS</name>
<evidence type="ECO:0000256" key="3">
    <source>
        <dbReference type="ARBA" id="ARBA00022679"/>
    </source>
</evidence>
<dbReference type="AlphaFoldDB" id="A0A2S0P8N0"/>
<organism evidence="5 6">
    <name type="scientific">Microvirgula aerodenitrificans</name>
    <dbReference type="NCBI Taxonomy" id="57480"/>
    <lineage>
        <taxon>Bacteria</taxon>
        <taxon>Pseudomonadati</taxon>
        <taxon>Pseudomonadota</taxon>
        <taxon>Betaproteobacteria</taxon>
        <taxon>Neisseriales</taxon>
        <taxon>Aquaspirillaceae</taxon>
        <taxon>Microvirgula</taxon>
    </lineage>
</organism>
<accession>A0A2S0P8N0</accession>